<evidence type="ECO:0000259" key="5">
    <source>
        <dbReference type="PROSITE" id="PS50025"/>
    </source>
</evidence>
<proteinExistence type="predicted"/>
<organism evidence="7 8">
    <name type="scientific">Trichobilharzia regenti</name>
    <name type="common">Nasal bird schistosome</name>
    <dbReference type="NCBI Taxonomy" id="157069"/>
    <lineage>
        <taxon>Eukaryota</taxon>
        <taxon>Metazoa</taxon>
        <taxon>Spiralia</taxon>
        <taxon>Lophotrochozoa</taxon>
        <taxon>Platyhelminthes</taxon>
        <taxon>Trematoda</taxon>
        <taxon>Digenea</taxon>
        <taxon>Strigeidida</taxon>
        <taxon>Schistosomatoidea</taxon>
        <taxon>Schistosomatidae</taxon>
        <taxon>Trichobilharzia</taxon>
    </lineage>
</organism>
<dbReference type="WBParaSite" id="TREG1_47480.1">
    <property type="protein sequence ID" value="TREG1_47480.1"/>
    <property type="gene ID" value="TREG1_47480"/>
</dbReference>
<dbReference type="InterPro" id="IPR001881">
    <property type="entry name" value="EGF-like_Ca-bd_dom"/>
</dbReference>
<dbReference type="PANTHER" id="PTHR15036">
    <property type="entry name" value="PIKACHURIN-LIKE PROTEIN"/>
    <property type="match status" value="1"/>
</dbReference>
<dbReference type="PROSITE" id="PS50026">
    <property type="entry name" value="EGF_3"/>
    <property type="match status" value="1"/>
</dbReference>
<evidence type="ECO:0000313" key="7">
    <source>
        <dbReference type="Proteomes" id="UP000050795"/>
    </source>
</evidence>
<dbReference type="SUPFAM" id="SSF57196">
    <property type="entry name" value="EGF/Laminin"/>
    <property type="match status" value="1"/>
</dbReference>
<evidence type="ECO:0008006" key="9">
    <source>
        <dbReference type="Google" id="ProtNLM"/>
    </source>
</evidence>
<dbReference type="InterPro" id="IPR050372">
    <property type="entry name" value="Neurexin-related_CASP"/>
</dbReference>
<keyword evidence="4" id="KW-0472">Membrane</keyword>
<dbReference type="CDD" id="cd00054">
    <property type="entry name" value="EGF_CA"/>
    <property type="match status" value="1"/>
</dbReference>
<evidence type="ECO:0000256" key="3">
    <source>
        <dbReference type="SAM" id="MobiDB-lite"/>
    </source>
</evidence>
<evidence type="ECO:0000313" key="8">
    <source>
        <dbReference type="WBParaSite" id="TREG1_47480.1"/>
    </source>
</evidence>
<feature type="domain" description="Laminin G" evidence="5">
    <location>
        <begin position="995"/>
        <end position="1208"/>
    </location>
</feature>
<feature type="compositionally biased region" description="Low complexity" evidence="3">
    <location>
        <begin position="1776"/>
        <end position="1800"/>
    </location>
</feature>
<dbReference type="SUPFAM" id="SSF49899">
    <property type="entry name" value="Concanavalin A-like lectins/glucanases"/>
    <property type="match status" value="6"/>
</dbReference>
<evidence type="ECO:0000259" key="6">
    <source>
        <dbReference type="PROSITE" id="PS50026"/>
    </source>
</evidence>
<feature type="domain" description="EGF-like" evidence="6">
    <location>
        <begin position="1217"/>
        <end position="1254"/>
    </location>
</feature>
<keyword evidence="7" id="KW-1185">Reference proteome</keyword>
<dbReference type="GO" id="GO:0016020">
    <property type="term" value="C:membrane"/>
    <property type="evidence" value="ECO:0007669"/>
    <property type="project" value="UniProtKB-SubCell"/>
</dbReference>
<feature type="domain" description="Laminin G" evidence="5">
    <location>
        <begin position="804"/>
        <end position="1001"/>
    </location>
</feature>
<accession>A0AA85JV81</accession>
<reference evidence="8" key="2">
    <citation type="submission" date="2023-11" db="UniProtKB">
        <authorList>
            <consortium name="WormBaseParasite"/>
        </authorList>
    </citation>
    <scope>IDENTIFICATION</scope>
</reference>
<feature type="domain" description="Laminin G" evidence="5">
    <location>
        <begin position="320"/>
        <end position="522"/>
    </location>
</feature>
<feature type="domain" description="Laminin G" evidence="5">
    <location>
        <begin position="540"/>
        <end position="757"/>
    </location>
</feature>
<protein>
    <recommendedName>
        <fullName evidence="9">EGF-like domain-containing protein</fullName>
    </recommendedName>
</protein>
<dbReference type="PROSITE" id="PS50025">
    <property type="entry name" value="LAM_G_DOMAIN"/>
    <property type="match status" value="6"/>
</dbReference>
<dbReference type="SMART" id="SM00179">
    <property type="entry name" value="EGF_CA"/>
    <property type="match status" value="1"/>
</dbReference>
<feature type="region of interest" description="Disordered" evidence="3">
    <location>
        <begin position="1771"/>
        <end position="1826"/>
    </location>
</feature>
<dbReference type="InterPro" id="IPR000742">
    <property type="entry name" value="EGF"/>
</dbReference>
<feature type="domain" description="Laminin G" evidence="5">
    <location>
        <begin position="30"/>
        <end position="281"/>
    </location>
</feature>
<dbReference type="Pfam" id="PF00054">
    <property type="entry name" value="Laminin_G_1"/>
    <property type="match status" value="1"/>
</dbReference>
<comment type="caution">
    <text evidence="2">Lacks conserved residue(s) required for the propagation of feature annotation.</text>
</comment>
<dbReference type="Pfam" id="PF02210">
    <property type="entry name" value="Laminin_G_2"/>
    <property type="match status" value="4"/>
</dbReference>
<name>A0AA85JV81_TRIRE</name>
<dbReference type="Proteomes" id="UP000050795">
    <property type="component" value="Unassembled WGS sequence"/>
</dbReference>
<dbReference type="GO" id="GO:0005509">
    <property type="term" value="F:calcium ion binding"/>
    <property type="evidence" value="ECO:0007669"/>
    <property type="project" value="InterPro"/>
</dbReference>
<dbReference type="InterPro" id="IPR001791">
    <property type="entry name" value="Laminin_G"/>
</dbReference>
<keyword evidence="4" id="KW-1133">Transmembrane helix</keyword>
<evidence type="ECO:0000256" key="1">
    <source>
        <dbReference type="ARBA" id="ARBA00023157"/>
    </source>
</evidence>
<sequence length="1826" mass="207593">MNYSVTGVNLILYVTLLHIIWSTNQRETMADFLFRIPNSHVILSEFQPCPSSKLYLTFLSAGSTGLLMYAENNKTGQFFALTLLPGNRIKLEMELRPPQYRVTRAHTTMTLDYSQKNNINPSMNWLSSRVSSNLDKIQSTQWNYVEISFHSKTEYSTDVVRMKVNEFHTQIQLSPSDSLSLIRSYSQSKSSLFGPYVYIGQIPDAMRSDATERALFSVAMQSSFQGIIKDIRTVQCIDSKNSKRINLLPLATECMEFETISLENGAVNVDSDSYSSTPSFCFSRNNQAKLHPEALDGPVHFNFDEKSKNTMFCGKEPHNTLNLNGQNYAIFHFTTVKSDESIFLEFRTRDENQMMFSIELFNLWKTEAKKPVALYLYGYLLNGSFVIKPSSNFPCMDDTERLTNCVSDYNTCSDTQWHNVLITIKQNDLFVVLDDQSFVKLNCPTQRRSLVFKTMYIGTNILNYSEPVTPQRFPVAIDQAYFRGCFRSLLYKTGDISIPLLATDSRKHIRVEIPPQSNMSRCDLKLLRPKVNINLERKQTFISFTRPGSFLRTRGWKVVLHGEITFLLRTTTLNGLILYSNSVAEHKLYPKIINETALLKDVQGLRQMGFDIFALEIRLGRLHFLLNTGSGIVQPEFSRKYIESESKGFISDGNEHAIQIVFDEGDVTINVDGQNFVTYGAESKTYKYLNLNEHFYIGGLPEPIRQINSFISPDVWSAQLRHDFVGCLGNFTVNKQLWDIDLESRSCWSKSSIKFGCTLSSSTNLCTDNTCTNNAYCLSNWNQSDCECTLTGKPCIKSSLDPIIVSFNGFQWIWIKISPLPIQSAVEELTLRFKTRYRNGFLLTTRSSMLSAPDCLELKIISGYLVLIYNLGAKDNVYHSPVFVADNSWHTVKVYRRENVLNFTVDQFSQNYDIPKDGRYLSHHHLIFGSSEKSVTSYLTDTRKQFSLDTEISSTKDNVFIGYLMTFLFNGVDFLRVAQNLNNDPSLYTWRGKIDITASESGMEPIYEMPISFNDLDSNINIQLKNPANGFTLQTRIKWKKPGVILFLHDDFNQHFILELADSGFQLIQIDHSQLEKHNIGVTKPLVDTEWYHIKAIKKPLMQAISIQINNQSTHIELNKSSYFSLKSINIGGLSERKSVYPVLGDYLQSAPRFQGCLASFSLNHSIDHDPSTSPKLINHTVVSKYQLNYLHSSDTQNVKWHNVQIGCRYSNNKVSDINQCSENSCRFNGICSQQWNSTSCDCSLTGFTGRFCENFGPSIHVSKFPERYAVIELNSPQNTTLDRLAFGIEITHPGTMTLVHIQGQGQSPDYIQVTLLQNKNQQNLAVQYNMGGGTQTLFQQNVNLNDGRFHVVQFIRHEAKGILRIDFQNEISKTAEDKNNKHFNSLKRIYIGKSPNSKLQPIQNMSEKFVTRKGFAGFLTGLNLNGIDLMNVLVGNMVPGIYLKSRKNIEFNPNFKADIKNLQTHYERSKPGTTNYKEANDMQISANDLLDKATDYKPQPIVIPKSDCSTSNQVFNYEECQPADEDGIIRPFVTFNNNYLMPVAAADKNEPQQGWNADQSNNNKQSQTTYMNSIQNFANLDQSVGGVDEMGPLITSWFSPSDKLVHEETGKKWYETSNIENHQSLGNTLHKNSNNIINSFIDRNKKFPFNIVLIIAVSISGICLLIILTCIIYRYMRRDEGTYRVEETIGYTRETPQVTDYTNRETNAVIQTSLPLISLPIESVKLVTLLKDNHELCDFDGGTLVKLINESASLNEKTFFTSGEIQNTPDVILTDKSNNDPNNSNKETSTSNTDISTSTHNRISLQNGDKRKSKLSPKEWLPGSL</sequence>
<evidence type="ECO:0000256" key="2">
    <source>
        <dbReference type="PROSITE-ProRule" id="PRU00076"/>
    </source>
</evidence>
<keyword evidence="4" id="KW-0812">Transmembrane</keyword>
<dbReference type="CDD" id="cd00110">
    <property type="entry name" value="LamG"/>
    <property type="match status" value="4"/>
</dbReference>
<dbReference type="PANTHER" id="PTHR15036:SF49">
    <property type="entry name" value="AXOTACTIN"/>
    <property type="match status" value="1"/>
</dbReference>
<keyword evidence="1" id="KW-1015">Disulfide bond</keyword>
<feature type="domain" description="Laminin G" evidence="5">
    <location>
        <begin position="1259"/>
        <end position="1446"/>
    </location>
</feature>
<dbReference type="InterPro" id="IPR013320">
    <property type="entry name" value="ConA-like_dom_sf"/>
</dbReference>
<feature type="transmembrane region" description="Helical" evidence="4">
    <location>
        <begin position="1648"/>
        <end position="1674"/>
    </location>
</feature>
<keyword evidence="2" id="KW-0245">EGF-like domain</keyword>
<evidence type="ECO:0000256" key="4">
    <source>
        <dbReference type="SAM" id="Phobius"/>
    </source>
</evidence>
<dbReference type="SMART" id="SM00282">
    <property type="entry name" value="LamG"/>
    <property type="match status" value="5"/>
</dbReference>
<dbReference type="Gene3D" id="2.10.25.10">
    <property type="entry name" value="Laminin"/>
    <property type="match status" value="1"/>
</dbReference>
<dbReference type="Gene3D" id="2.60.120.200">
    <property type="match status" value="6"/>
</dbReference>
<reference evidence="7" key="1">
    <citation type="submission" date="2022-06" db="EMBL/GenBank/DDBJ databases">
        <authorList>
            <person name="Berger JAMES D."/>
            <person name="Berger JAMES D."/>
        </authorList>
    </citation>
    <scope>NUCLEOTIDE SEQUENCE [LARGE SCALE GENOMIC DNA]</scope>
</reference>